<dbReference type="Pfam" id="PF02616">
    <property type="entry name" value="SMC_ScpA"/>
    <property type="match status" value="1"/>
</dbReference>
<evidence type="ECO:0000313" key="2">
    <source>
        <dbReference type="EMBL" id="OGY42647.1"/>
    </source>
</evidence>
<dbReference type="Gene3D" id="6.10.250.2410">
    <property type="match status" value="1"/>
</dbReference>
<gene>
    <name evidence="2" type="ORF">A2Y82_03125</name>
</gene>
<dbReference type="Gene3D" id="1.10.10.580">
    <property type="entry name" value="Structural maintenance of chromosome 1. Chain E"/>
    <property type="match status" value="1"/>
</dbReference>
<dbReference type="AlphaFoldDB" id="A0A1G1XTL2"/>
<organism evidence="2 3">
    <name type="scientific">Candidatus Buchananbacteria bacterium RBG_13_36_9</name>
    <dbReference type="NCBI Taxonomy" id="1797530"/>
    <lineage>
        <taxon>Bacteria</taxon>
        <taxon>Candidatus Buchananiibacteriota</taxon>
    </lineage>
</organism>
<dbReference type="Proteomes" id="UP000176498">
    <property type="component" value="Unassembled WGS sequence"/>
</dbReference>
<proteinExistence type="predicted"/>
<evidence type="ECO:0000256" key="1">
    <source>
        <dbReference type="ARBA" id="ARBA00044777"/>
    </source>
</evidence>
<name>A0A1G1XTL2_9BACT</name>
<dbReference type="EMBL" id="MHHZ01000001">
    <property type="protein sequence ID" value="OGY42647.1"/>
    <property type="molecule type" value="Genomic_DNA"/>
</dbReference>
<dbReference type="InterPro" id="IPR023093">
    <property type="entry name" value="ScpA-like_C"/>
</dbReference>
<reference evidence="2 3" key="1">
    <citation type="journal article" date="2016" name="Nat. Commun.">
        <title>Thousands of microbial genomes shed light on interconnected biogeochemical processes in an aquifer system.</title>
        <authorList>
            <person name="Anantharaman K."/>
            <person name="Brown C.T."/>
            <person name="Hug L.A."/>
            <person name="Sharon I."/>
            <person name="Castelle C.J."/>
            <person name="Probst A.J."/>
            <person name="Thomas B.C."/>
            <person name="Singh A."/>
            <person name="Wilkins M.J."/>
            <person name="Karaoz U."/>
            <person name="Brodie E.L."/>
            <person name="Williams K.H."/>
            <person name="Hubbard S.S."/>
            <person name="Banfield J.F."/>
        </authorList>
    </citation>
    <scope>NUCLEOTIDE SEQUENCE [LARGE SCALE GENOMIC DNA]</scope>
</reference>
<comment type="caution">
    <text evidence="2">The sequence shown here is derived from an EMBL/GenBank/DDBJ whole genome shotgun (WGS) entry which is preliminary data.</text>
</comment>
<sequence>MEKYKVQLEDWQGPLDLLLQLIEGQQMDITKVSLATVAEQFITYMNANPKLKPEETADFLVVAAKLIYIKSKALLPTLQLDEDDGIDLEKQLRMYKEYLEASKNIQKILRKKRFCFSKEKFPEGAEIIGFHAPKSLTTAKLQRIYEQVIKRIKPFIVIPQKVIQKAIKLSERIQQIREIVLKEACTSFNKLICDSKTKTEKIVSFLAVLELVKQKILWVEQDELFKDITLKKI</sequence>
<evidence type="ECO:0000313" key="3">
    <source>
        <dbReference type="Proteomes" id="UP000176498"/>
    </source>
</evidence>
<accession>A0A1G1XTL2</accession>
<dbReference type="PANTHER" id="PTHR33969:SF2">
    <property type="entry name" value="SEGREGATION AND CONDENSATION PROTEIN A"/>
    <property type="match status" value="1"/>
</dbReference>
<dbReference type="PANTHER" id="PTHR33969">
    <property type="entry name" value="SEGREGATION AND CONDENSATION PROTEIN A"/>
    <property type="match status" value="1"/>
</dbReference>
<protein>
    <recommendedName>
        <fullName evidence="1">Segregation and condensation protein A</fullName>
    </recommendedName>
</protein>
<dbReference type="InterPro" id="IPR003768">
    <property type="entry name" value="ScpA"/>
</dbReference>